<keyword evidence="7" id="KW-0067">ATP-binding</keyword>
<evidence type="ECO:0000256" key="1">
    <source>
        <dbReference type="ARBA" id="ARBA00000485"/>
    </source>
</evidence>
<dbReference type="GO" id="GO:0005524">
    <property type="term" value="F:ATP binding"/>
    <property type="evidence" value="ECO:0007669"/>
    <property type="project" value="UniProtKB-KW"/>
</dbReference>
<evidence type="ECO:0000256" key="8">
    <source>
        <dbReference type="PROSITE-ProRule" id="PRU10133"/>
    </source>
</evidence>
<reference evidence="10" key="1">
    <citation type="submission" date="2021-04" db="EMBL/GenBank/DDBJ databases">
        <authorList>
            <person name="Tunstrom K."/>
        </authorList>
    </citation>
    <scope>NUCLEOTIDE SEQUENCE</scope>
</reference>
<accession>A0A8S3WPR6</accession>
<dbReference type="AlphaFoldDB" id="A0A8S3WPR6"/>
<dbReference type="GO" id="GO:0061631">
    <property type="term" value="F:ubiquitin conjugating enzyme activity"/>
    <property type="evidence" value="ECO:0007669"/>
    <property type="project" value="UniProtKB-EC"/>
</dbReference>
<evidence type="ECO:0000313" key="10">
    <source>
        <dbReference type="EMBL" id="CAG4973747.1"/>
    </source>
</evidence>
<dbReference type="EMBL" id="CAJQZP010000643">
    <property type="protein sequence ID" value="CAG4973747.1"/>
    <property type="molecule type" value="Genomic_DNA"/>
</dbReference>
<evidence type="ECO:0000256" key="2">
    <source>
        <dbReference type="ARBA" id="ARBA00004906"/>
    </source>
</evidence>
<keyword evidence="5" id="KW-0547">Nucleotide-binding</keyword>
<keyword evidence="4" id="KW-0808">Transferase</keyword>
<dbReference type="InterPro" id="IPR023313">
    <property type="entry name" value="UBQ-conjugating_AS"/>
</dbReference>
<comment type="caution">
    <text evidence="10">The sequence shown here is derived from an EMBL/GenBank/DDBJ whole genome shotgun (WGS) entry which is preliminary data.</text>
</comment>
<dbReference type="PANTHER" id="PTHR24068">
    <property type="entry name" value="UBIQUITIN-CONJUGATING ENZYME E2"/>
    <property type="match status" value="1"/>
</dbReference>
<evidence type="ECO:0000256" key="6">
    <source>
        <dbReference type="ARBA" id="ARBA00022786"/>
    </source>
</evidence>
<gene>
    <name evidence="10" type="ORF">PAPOLLO_LOCUS8796</name>
</gene>
<name>A0A8S3WPR6_PARAO</name>
<evidence type="ECO:0000259" key="9">
    <source>
        <dbReference type="PROSITE" id="PS50127"/>
    </source>
</evidence>
<organism evidence="10 11">
    <name type="scientific">Parnassius apollo</name>
    <name type="common">Apollo butterfly</name>
    <name type="synonym">Papilio apollo</name>
    <dbReference type="NCBI Taxonomy" id="110799"/>
    <lineage>
        <taxon>Eukaryota</taxon>
        <taxon>Metazoa</taxon>
        <taxon>Ecdysozoa</taxon>
        <taxon>Arthropoda</taxon>
        <taxon>Hexapoda</taxon>
        <taxon>Insecta</taxon>
        <taxon>Pterygota</taxon>
        <taxon>Neoptera</taxon>
        <taxon>Endopterygota</taxon>
        <taxon>Lepidoptera</taxon>
        <taxon>Glossata</taxon>
        <taxon>Ditrysia</taxon>
        <taxon>Papilionoidea</taxon>
        <taxon>Papilionidae</taxon>
        <taxon>Parnassiinae</taxon>
        <taxon>Parnassini</taxon>
        <taxon>Parnassius</taxon>
        <taxon>Parnassius</taxon>
    </lineage>
</organism>
<keyword evidence="6" id="KW-0833">Ubl conjugation pathway</keyword>
<evidence type="ECO:0000313" key="11">
    <source>
        <dbReference type="Proteomes" id="UP000691718"/>
    </source>
</evidence>
<feature type="domain" description="UBC core" evidence="9">
    <location>
        <begin position="322"/>
        <end position="468"/>
    </location>
</feature>
<dbReference type="InterPro" id="IPR000608">
    <property type="entry name" value="UBC"/>
</dbReference>
<dbReference type="Pfam" id="PF00179">
    <property type="entry name" value="UQ_con"/>
    <property type="match status" value="1"/>
</dbReference>
<dbReference type="FunFam" id="3.10.110.10:FF:000101">
    <property type="entry name" value="Ubiquitin-conjugating enzyme E2 D2"/>
    <property type="match status" value="1"/>
</dbReference>
<evidence type="ECO:0000256" key="7">
    <source>
        <dbReference type="ARBA" id="ARBA00022840"/>
    </source>
</evidence>
<evidence type="ECO:0000256" key="5">
    <source>
        <dbReference type="ARBA" id="ARBA00022741"/>
    </source>
</evidence>
<dbReference type="SMART" id="SM00212">
    <property type="entry name" value="UBCc"/>
    <property type="match status" value="1"/>
</dbReference>
<dbReference type="CDD" id="cd23792">
    <property type="entry name" value="UBCc_UBE2D"/>
    <property type="match status" value="1"/>
</dbReference>
<dbReference type="OrthoDB" id="7851174at2759"/>
<dbReference type="GO" id="GO:0006511">
    <property type="term" value="P:ubiquitin-dependent protein catabolic process"/>
    <property type="evidence" value="ECO:0007669"/>
    <property type="project" value="UniProtKB-ARBA"/>
</dbReference>
<evidence type="ECO:0000256" key="3">
    <source>
        <dbReference type="ARBA" id="ARBA00012486"/>
    </source>
</evidence>
<dbReference type="EC" id="2.3.2.23" evidence="3"/>
<protein>
    <recommendedName>
        <fullName evidence="3">E2 ubiquitin-conjugating enzyme</fullName>
        <ecNumber evidence="3">2.3.2.23</ecNumber>
    </recommendedName>
</protein>
<evidence type="ECO:0000256" key="4">
    <source>
        <dbReference type="ARBA" id="ARBA00022679"/>
    </source>
</evidence>
<comment type="catalytic activity">
    <reaction evidence="1">
        <text>S-ubiquitinyl-[E1 ubiquitin-activating enzyme]-L-cysteine + [E2 ubiquitin-conjugating enzyme]-L-cysteine = [E1 ubiquitin-activating enzyme]-L-cysteine + S-ubiquitinyl-[E2 ubiquitin-conjugating enzyme]-L-cysteine.</text>
        <dbReference type="EC" id="2.3.2.23"/>
    </reaction>
</comment>
<proteinExistence type="predicted"/>
<keyword evidence="11" id="KW-1185">Reference proteome</keyword>
<comment type="pathway">
    <text evidence="2">Protein modification; protein ubiquitination.</text>
</comment>
<sequence length="468" mass="52454">MEFDRTRKISNEIATAEDAVPQVAEQPAHVDTAVNTPVVADSNDDGTFAQELEIEQMRSTLEEAIMDTRSTPLKNRPRLPRIALSKRNRAVVRALNPMLVTYLEASRDLCDTDSILFGTALAVCRNIGAKVSTAGRATGQSSAKARALIGRLIYFRSSNNRPRTVHTVRMAFAGTNISLYQPDIMQKLTELIDDLNQRIAAWGKRIRRNTDRSTRPMASGTRPAPNQADTVTFWCGLWSEPVNHSEGSWTEVVASQCVSITPMDPVIITPNDVAEAVRRAPNRKSPGLDGLHHYWLKEFGVLGSQFRCLVKSQFNPSYYNQMALKRINRELQDLGRDPPAQCSAGPHGEDLFHWQATIMGPVDSPYQGGVFFLTIHFPTDYPFKPPKVAFTTRIYHPNINSNGSICLDILRAQWSPALTISKVLLSICSLLCDPNPDDPLVPEIARIYKTDREKYNELAREWTRKYAM</sequence>
<dbReference type="PROSITE" id="PS00183">
    <property type="entry name" value="UBC_1"/>
    <property type="match status" value="1"/>
</dbReference>
<dbReference type="PROSITE" id="PS50127">
    <property type="entry name" value="UBC_2"/>
    <property type="match status" value="1"/>
</dbReference>
<feature type="active site" description="Glycyl thioester intermediate" evidence="8">
    <location>
        <position position="406"/>
    </location>
</feature>
<dbReference type="Proteomes" id="UP000691718">
    <property type="component" value="Unassembled WGS sequence"/>
</dbReference>